<dbReference type="OrthoDB" id="5101846at2"/>
<protein>
    <submittedName>
        <fullName evidence="1">Uncharacterized protein</fullName>
    </submittedName>
</protein>
<sequence>MTVTLGSALISLFLVFAVAVALGLGIRRAAVRRGVSDNENPLGNNEGLGPAVGFISGSTAFLLGVLMLASLNHYDRAKEIVADEALAYSAAFDGTAGLAPADQAKIRRDLVCLMRSVTTKSWAAASTQDLTGSENSHAWRARAFDDLNAAEPKTKAQESSVGIVNSQLINASKAGQHRLLVAEGDLPTALWILVYVSIFALASMLTALLRDYLSPTLAAAALTALLIVSAAMVTTLTVFAEPFSQGDGVYISPRALNAVMIRLQGSYPDTNWAPCETLVNS</sequence>
<evidence type="ECO:0000313" key="2">
    <source>
        <dbReference type="Proteomes" id="UP000217736"/>
    </source>
</evidence>
<name>A0A1Z4EIZ9_9MYCO</name>
<reference evidence="2" key="1">
    <citation type="submission" date="2017-06" db="EMBL/GenBank/DDBJ databases">
        <title>Complete Genome Sequence of Mycobacterium shigaense.</title>
        <authorList>
            <person name="Fukano H."/>
            <person name="Yoshida M."/>
            <person name="Kazumi Y."/>
            <person name="Ogura Y."/>
            <person name="Mitarai S."/>
            <person name="Hayashi T."/>
            <person name="Hoshino Y."/>
        </authorList>
    </citation>
    <scope>NUCLEOTIDE SEQUENCE [LARGE SCALE GENOMIC DNA]</scope>
    <source>
        <strain evidence="2">UN-152</strain>
    </source>
</reference>
<keyword evidence="2" id="KW-1185">Reference proteome</keyword>
<dbReference type="AlphaFoldDB" id="A0A1Z4EIZ9"/>
<evidence type="ECO:0000313" key="1">
    <source>
        <dbReference type="EMBL" id="BAX92953.1"/>
    </source>
</evidence>
<dbReference type="InterPro" id="IPR025333">
    <property type="entry name" value="DUF4239"/>
</dbReference>
<gene>
    <name evidence="1" type="ORF">MSG_02809</name>
</gene>
<dbReference type="Proteomes" id="UP000217736">
    <property type="component" value="Chromosome"/>
</dbReference>
<dbReference type="Pfam" id="PF14023">
    <property type="entry name" value="Bestrophin-like"/>
    <property type="match status" value="1"/>
</dbReference>
<dbReference type="KEGG" id="mshg:MSG_02809"/>
<proteinExistence type="predicted"/>
<organism evidence="1 2">
    <name type="scientific">Mycobacterium shigaense</name>
    <dbReference type="NCBI Taxonomy" id="722731"/>
    <lineage>
        <taxon>Bacteria</taxon>
        <taxon>Bacillati</taxon>
        <taxon>Actinomycetota</taxon>
        <taxon>Actinomycetes</taxon>
        <taxon>Mycobacteriales</taxon>
        <taxon>Mycobacteriaceae</taxon>
        <taxon>Mycobacterium</taxon>
        <taxon>Mycobacterium simiae complex</taxon>
    </lineage>
</organism>
<accession>A0A1Z4EIZ9</accession>
<dbReference type="EMBL" id="AP018164">
    <property type="protein sequence ID" value="BAX92953.1"/>
    <property type="molecule type" value="Genomic_DNA"/>
</dbReference>